<keyword evidence="1" id="KW-0472">Membrane</keyword>
<reference evidence="2 3" key="1">
    <citation type="submission" date="2017-01" db="EMBL/GenBank/DDBJ databases">
        <title>Comparative genomic analysis of Brazilian Leptospira santarosai.</title>
        <authorList>
            <person name="Moreno L.Z."/>
            <person name="Miraglia F."/>
            <person name="Kremer F.S."/>
            <person name="Eslabao M.R."/>
            <person name="Lilenbaum W."/>
            <person name="Dellagostin O.A."/>
            <person name="Moreno A.M."/>
        </authorList>
    </citation>
    <scope>NUCLEOTIDE SEQUENCE [LARGE SCALE GENOMIC DNA]</scope>
    <source>
        <strain evidence="2 3">M52/8-19</strain>
    </source>
</reference>
<feature type="transmembrane region" description="Helical" evidence="1">
    <location>
        <begin position="26"/>
        <end position="46"/>
    </location>
</feature>
<dbReference type="EMBL" id="MTSU01000004">
    <property type="protein sequence ID" value="ONF93591.1"/>
    <property type="molecule type" value="Genomic_DNA"/>
</dbReference>
<dbReference type="RefSeq" id="WP_008400797.1">
    <property type="nucleotide sequence ID" value="NZ_CP028370.1"/>
</dbReference>
<keyword evidence="1" id="KW-1133">Transmembrane helix</keyword>
<dbReference type="AlphaFoldDB" id="A0AB73N9H6"/>
<gene>
    <name evidence="2" type="ORF">BWD14_05835</name>
</gene>
<proteinExistence type="predicted"/>
<organism evidence="2 3">
    <name type="scientific">Leptospira santarosai</name>
    <dbReference type="NCBI Taxonomy" id="28183"/>
    <lineage>
        <taxon>Bacteria</taxon>
        <taxon>Pseudomonadati</taxon>
        <taxon>Spirochaetota</taxon>
        <taxon>Spirochaetia</taxon>
        <taxon>Leptospirales</taxon>
        <taxon>Leptospiraceae</taxon>
        <taxon>Leptospira</taxon>
    </lineage>
</organism>
<evidence type="ECO:0000256" key="1">
    <source>
        <dbReference type="SAM" id="Phobius"/>
    </source>
</evidence>
<dbReference type="Proteomes" id="UP000189337">
    <property type="component" value="Unassembled WGS sequence"/>
</dbReference>
<accession>A0AB73N9H6</accession>
<keyword evidence="1" id="KW-0812">Transmembrane</keyword>
<sequence length="83" mass="9925">MHKTARVCFQIPILDEITKFFLSRRIYGISIILQYAMLFRISVATSQRNVTKMPKRIKFDKMGTLNLITEDRFFIFRRLYSVS</sequence>
<protein>
    <submittedName>
        <fullName evidence="2">Uncharacterized protein</fullName>
    </submittedName>
</protein>
<evidence type="ECO:0000313" key="3">
    <source>
        <dbReference type="Proteomes" id="UP000189337"/>
    </source>
</evidence>
<comment type="caution">
    <text evidence="2">The sequence shown here is derived from an EMBL/GenBank/DDBJ whole genome shotgun (WGS) entry which is preliminary data.</text>
</comment>
<name>A0AB73N9H6_9LEPT</name>
<evidence type="ECO:0000313" key="2">
    <source>
        <dbReference type="EMBL" id="ONF93591.1"/>
    </source>
</evidence>